<comment type="caution">
    <text evidence="8">The sequence shown here is derived from an EMBL/GenBank/DDBJ whole genome shotgun (WGS) entry which is preliminary data.</text>
</comment>
<feature type="transmembrane region" description="Helical" evidence="6">
    <location>
        <begin position="21"/>
        <end position="41"/>
    </location>
</feature>
<dbReference type="EMBL" id="SACL01000003">
    <property type="protein sequence ID" value="RVT97056.1"/>
    <property type="molecule type" value="Genomic_DNA"/>
</dbReference>
<accession>A0A437MHE2</accession>
<dbReference type="OrthoDB" id="6079986at2"/>
<evidence type="ECO:0000313" key="8">
    <source>
        <dbReference type="EMBL" id="RVT97056.1"/>
    </source>
</evidence>
<proteinExistence type="inferred from homology"/>
<comment type="subcellular location">
    <subcellularLocation>
        <location evidence="6">Cell membrane</location>
        <topology evidence="6">Multi-pass membrane protein</topology>
    </subcellularLocation>
    <subcellularLocation>
        <location evidence="1">Membrane</location>
    </subcellularLocation>
</comment>
<keyword evidence="4 6" id="KW-1133">Transmembrane helix</keyword>
<dbReference type="InterPro" id="IPR045214">
    <property type="entry name" value="Surf1/Surf4"/>
</dbReference>
<evidence type="ECO:0000256" key="6">
    <source>
        <dbReference type="RuleBase" id="RU363076"/>
    </source>
</evidence>
<dbReference type="Proteomes" id="UP000282957">
    <property type="component" value="Unassembled WGS sequence"/>
</dbReference>
<keyword evidence="3 6" id="KW-0812">Transmembrane</keyword>
<keyword evidence="9" id="KW-1185">Reference proteome</keyword>
<feature type="region of interest" description="Disordered" evidence="7">
    <location>
        <begin position="133"/>
        <end position="154"/>
    </location>
</feature>
<name>A0A437MHE2_9PROT</name>
<evidence type="ECO:0000256" key="4">
    <source>
        <dbReference type="ARBA" id="ARBA00022989"/>
    </source>
</evidence>
<comment type="similarity">
    <text evidence="2 6">Belongs to the SURF1 family.</text>
</comment>
<evidence type="ECO:0000256" key="5">
    <source>
        <dbReference type="ARBA" id="ARBA00023136"/>
    </source>
</evidence>
<gene>
    <name evidence="8" type="ORF">EOD42_11740</name>
</gene>
<evidence type="ECO:0000256" key="7">
    <source>
        <dbReference type="SAM" id="MobiDB-lite"/>
    </source>
</evidence>
<dbReference type="PROSITE" id="PS50895">
    <property type="entry name" value="SURF1"/>
    <property type="match status" value="1"/>
</dbReference>
<organism evidence="8 9">
    <name type="scientific">Rhodovarius crocodyli</name>
    <dbReference type="NCBI Taxonomy" id="1979269"/>
    <lineage>
        <taxon>Bacteria</taxon>
        <taxon>Pseudomonadati</taxon>
        <taxon>Pseudomonadota</taxon>
        <taxon>Alphaproteobacteria</taxon>
        <taxon>Acetobacterales</taxon>
        <taxon>Roseomonadaceae</taxon>
        <taxon>Rhodovarius</taxon>
    </lineage>
</organism>
<dbReference type="PANTHER" id="PTHR23427">
    <property type="entry name" value="SURFEIT LOCUS PROTEIN"/>
    <property type="match status" value="1"/>
</dbReference>
<dbReference type="CDD" id="cd06662">
    <property type="entry name" value="SURF1"/>
    <property type="match status" value="1"/>
</dbReference>
<keyword evidence="6" id="KW-1003">Cell membrane</keyword>
<dbReference type="Pfam" id="PF02104">
    <property type="entry name" value="SURF1"/>
    <property type="match status" value="1"/>
</dbReference>
<evidence type="ECO:0000256" key="3">
    <source>
        <dbReference type="ARBA" id="ARBA00022692"/>
    </source>
</evidence>
<protein>
    <recommendedName>
        <fullName evidence="6">SURF1-like protein</fullName>
    </recommendedName>
</protein>
<dbReference type="GO" id="GO:0005886">
    <property type="term" value="C:plasma membrane"/>
    <property type="evidence" value="ECO:0007669"/>
    <property type="project" value="UniProtKB-SubCell"/>
</dbReference>
<dbReference type="AlphaFoldDB" id="A0A437MHE2"/>
<keyword evidence="5 6" id="KW-0472">Membrane</keyword>
<evidence type="ECO:0000256" key="2">
    <source>
        <dbReference type="ARBA" id="ARBA00007165"/>
    </source>
</evidence>
<dbReference type="PANTHER" id="PTHR23427:SF2">
    <property type="entry name" value="SURFEIT LOCUS PROTEIN 1"/>
    <property type="match status" value="1"/>
</dbReference>
<dbReference type="InterPro" id="IPR002994">
    <property type="entry name" value="Surf1/Shy1"/>
</dbReference>
<feature type="transmembrane region" description="Helical" evidence="6">
    <location>
        <begin position="224"/>
        <end position="246"/>
    </location>
</feature>
<reference evidence="8 9" key="1">
    <citation type="submission" date="2019-01" db="EMBL/GenBank/DDBJ databases">
        <authorList>
            <person name="Chen W.-M."/>
        </authorList>
    </citation>
    <scope>NUCLEOTIDE SEQUENCE [LARGE SCALE GENOMIC DNA]</scope>
    <source>
        <strain evidence="8 9">CCP-6</strain>
    </source>
</reference>
<evidence type="ECO:0000256" key="1">
    <source>
        <dbReference type="ARBA" id="ARBA00004370"/>
    </source>
</evidence>
<evidence type="ECO:0000313" key="9">
    <source>
        <dbReference type="Proteomes" id="UP000282957"/>
    </source>
</evidence>
<sequence length="252" mass="26819">MSSPEDRKGGPQAPLLHWGRIILPSFAALPMLAVLLGLGIWQMQRLAWKEGILAQLAAAQAAPAAPAGTTAEPFTHIAATGRFRHDLEILLGAEVRGTVLGADLVTVLERDGLPPLLVDRGWVPQTLEGVERPQGTVTVTGWSRPSERPGMLSATDSPAQRRFFNFDIPAMGGALGVQPAPYGLVVVGQGAARPRGVLGAGPAAHQGAVPDPARGFPQPDNPHLGYAITWFSLAFIWCVVFGVWCWKRVRAP</sequence>